<dbReference type="AlphaFoldDB" id="C4R234"/>
<protein>
    <recommendedName>
        <fullName evidence="3">C2H2-type domain-containing protein</fullName>
    </recommendedName>
</protein>
<feature type="compositionally biased region" description="Polar residues" evidence="2">
    <location>
        <begin position="1"/>
        <end position="18"/>
    </location>
</feature>
<proteinExistence type="predicted"/>
<evidence type="ECO:0000256" key="2">
    <source>
        <dbReference type="SAM" id="MobiDB-lite"/>
    </source>
</evidence>
<feature type="compositionally biased region" description="Basic and acidic residues" evidence="2">
    <location>
        <begin position="63"/>
        <end position="73"/>
    </location>
</feature>
<evidence type="ECO:0000313" key="5">
    <source>
        <dbReference type="Proteomes" id="UP000000314"/>
    </source>
</evidence>
<evidence type="ECO:0000256" key="1">
    <source>
        <dbReference type="PROSITE-ProRule" id="PRU00042"/>
    </source>
</evidence>
<dbReference type="InterPro" id="IPR036236">
    <property type="entry name" value="Znf_C2H2_sf"/>
</dbReference>
<feature type="compositionally biased region" description="Polar residues" evidence="2">
    <location>
        <begin position="99"/>
        <end position="111"/>
    </location>
</feature>
<evidence type="ECO:0000259" key="3">
    <source>
        <dbReference type="PROSITE" id="PS50157"/>
    </source>
</evidence>
<feature type="compositionally biased region" description="Low complexity" evidence="2">
    <location>
        <begin position="80"/>
        <end position="97"/>
    </location>
</feature>
<dbReference type="PROSITE" id="PS00028">
    <property type="entry name" value="ZINC_FINGER_C2H2_1"/>
    <property type="match status" value="1"/>
</dbReference>
<sequence>MASSSKPVQEQVIRSNSRPKLKDESLGAAKSQTSGESQGSETTSFTKQDPQELSETSPLADSNSKDEPAKLDAGDNVSGRISAAPSAAVRAATIRAAQEQLQAPTVSSSGGSVLPAVPGSGAVSGVIAPSAPSSSAPPSAPPSVPHSGMSFAPNPYAFYYPHLYPYAYFQPPDQIPKGARDQQPQRFPNYPPPFNYYVQQQQQQQQQQQFPNSSSNSNNVAPLSEEFKIGEMIYPPPFFGSLPPHQQVPVVAPESEGSTQLAEGGDDNQEKRKSRKRIPPPTNPVDESGKSNSKSVDRPYACPLEGCLWAFARLSDLKRHKKSHECPEFQCPYWKNDPTCHRNGGAFNRLDVLKRHLRLIHYVVDKEKKGESGDPGWCRVCRTVFPTSKQFLEHADKCAQNITVAEWKDVEGSRRQAKRGFEGDQNANPSQSRFPPKGDVGKTQELVMKKQKV</sequence>
<feature type="region of interest" description="Disordered" evidence="2">
    <location>
        <begin position="1"/>
        <end position="146"/>
    </location>
</feature>
<dbReference type="GeneID" id="8198247"/>
<dbReference type="RefSeq" id="XP_002491838.1">
    <property type="nucleotide sequence ID" value="XM_002491793.1"/>
</dbReference>
<dbReference type="SUPFAM" id="SSF57667">
    <property type="entry name" value="beta-beta-alpha zinc fingers"/>
    <property type="match status" value="1"/>
</dbReference>
<feature type="region of interest" description="Disordered" evidence="2">
    <location>
        <begin position="413"/>
        <end position="453"/>
    </location>
</feature>
<dbReference type="EMBL" id="FN392320">
    <property type="protein sequence ID" value="CAY69558.1"/>
    <property type="molecule type" value="Genomic_DNA"/>
</dbReference>
<accession>C4R234</accession>
<gene>
    <name evidence="4" type="ordered locus">PAS_chr2-2_0493</name>
</gene>
<dbReference type="InParanoid" id="C4R234"/>
<name>C4R234_KOMPG</name>
<feature type="compositionally biased region" description="Low complexity" evidence="2">
    <location>
        <begin position="128"/>
        <end position="137"/>
    </location>
</feature>
<keyword evidence="1" id="KW-0862">Zinc</keyword>
<dbReference type="HOGENOM" id="CLU_604266_0_0_1"/>
<dbReference type="OrthoDB" id="2687452at2759"/>
<reference evidence="4 5" key="1">
    <citation type="journal article" date="2009" name="Nat. Biotechnol.">
        <title>Genome sequence of the recombinant protein production host Pichia pastoris.</title>
        <authorList>
            <person name="De Schutter K."/>
            <person name="Lin Y.C."/>
            <person name="Tiels P."/>
            <person name="Van Hecke A."/>
            <person name="Glinka S."/>
            <person name="Weber-Lehmann J."/>
            <person name="Rouze P."/>
            <person name="Van de Peer Y."/>
            <person name="Callewaert N."/>
        </authorList>
    </citation>
    <scope>NUCLEOTIDE SEQUENCE [LARGE SCALE GENOMIC DNA]</scope>
    <source>
        <strain evidence="5">GS115 / ATCC 20864</strain>
    </source>
</reference>
<dbReference type="KEGG" id="ppa:PAS_chr2-2_0493"/>
<dbReference type="PROSITE" id="PS50157">
    <property type="entry name" value="ZINC_FINGER_C2H2_2"/>
    <property type="match status" value="1"/>
</dbReference>
<keyword evidence="1" id="KW-0863">Zinc-finger</keyword>
<dbReference type="Proteomes" id="UP000000314">
    <property type="component" value="Chromosome 2"/>
</dbReference>
<organism evidence="4 5">
    <name type="scientific">Komagataella phaffii (strain GS115 / ATCC 20864)</name>
    <name type="common">Yeast</name>
    <name type="synonym">Pichia pastoris</name>
    <dbReference type="NCBI Taxonomy" id="644223"/>
    <lineage>
        <taxon>Eukaryota</taxon>
        <taxon>Fungi</taxon>
        <taxon>Dikarya</taxon>
        <taxon>Ascomycota</taxon>
        <taxon>Saccharomycotina</taxon>
        <taxon>Pichiomycetes</taxon>
        <taxon>Pichiales</taxon>
        <taxon>Pichiaceae</taxon>
        <taxon>Komagataella</taxon>
    </lineage>
</organism>
<feature type="domain" description="C2H2-type" evidence="3">
    <location>
        <begin position="300"/>
        <end position="324"/>
    </location>
</feature>
<dbReference type="InterPro" id="IPR013087">
    <property type="entry name" value="Znf_C2H2_type"/>
</dbReference>
<dbReference type="eggNOG" id="ENOG502SB6R">
    <property type="taxonomic scope" value="Eukaryota"/>
</dbReference>
<evidence type="ECO:0000313" key="4">
    <source>
        <dbReference type="EMBL" id="CAY69558.1"/>
    </source>
</evidence>
<feature type="region of interest" description="Disordered" evidence="2">
    <location>
        <begin position="173"/>
        <end position="221"/>
    </location>
</feature>
<feature type="compositionally biased region" description="Low complexity" evidence="2">
    <location>
        <begin position="195"/>
        <end position="219"/>
    </location>
</feature>
<dbReference type="GO" id="GO:0008270">
    <property type="term" value="F:zinc ion binding"/>
    <property type="evidence" value="ECO:0007669"/>
    <property type="project" value="UniProtKB-KW"/>
</dbReference>
<keyword evidence="1" id="KW-0479">Metal-binding</keyword>
<feature type="region of interest" description="Disordered" evidence="2">
    <location>
        <begin position="244"/>
        <end position="296"/>
    </location>
</feature>
<feature type="compositionally biased region" description="Low complexity" evidence="2">
    <location>
        <begin position="31"/>
        <end position="44"/>
    </location>
</feature>
<dbReference type="SMART" id="SM00355">
    <property type="entry name" value="ZnF_C2H2"/>
    <property type="match status" value="2"/>
</dbReference>
<keyword evidence="5" id="KW-1185">Reference proteome</keyword>
<dbReference type="Gene3D" id="3.30.160.60">
    <property type="entry name" value="Classic Zinc Finger"/>
    <property type="match status" value="1"/>
</dbReference>
<feature type="compositionally biased region" description="Basic and acidic residues" evidence="2">
    <location>
        <begin position="413"/>
        <end position="422"/>
    </location>
</feature>
<feature type="compositionally biased region" description="Polar residues" evidence="2">
    <location>
        <begin position="45"/>
        <end position="62"/>
    </location>
</feature>